<protein>
    <submittedName>
        <fullName evidence="1">Uncharacterized protein</fullName>
    </submittedName>
</protein>
<organism evidence="1 2">
    <name type="scientific">Pyrenophora tritici-repentis</name>
    <dbReference type="NCBI Taxonomy" id="45151"/>
    <lineage>
        <taxon>Eukaryota</taxon>
        <taxon>Fungi</taxon>
        <taxon>Dikarya</taxon>
        <taxon>Ascomycota</taxon>
        <taxon>Pezizomycotina</taxon>
        <taxon>Dothideomycetes</taxon>
        <taxon>Pleosporomycetidae</taxon>
        <taxon>Pleosporales</taxon>
        <taxon>Pleosporineae</taxon>
        <taxon>Pleosporaceae</taxon>
        <taxon>Pyrenophora</taxon>
    </lineage>
</organism>
<reference evidence="1 2" key="1">
    <citation type="journal article" date="2018" name="BMC Genomics">
        <title>Comparative genomics of the wheat fungal pathogen Pyrenophora tritici-repentis reveals chromosomal variations and genome plasticity.</title>
        <authorList>
            <person name="Moolhuijzen P."/>
            <person name="See P.T."/>
            <person name="Hane J.K."/>
            <person name="Shi G."/>
            <person name="Liu Z."/>
            <person name="Oliver R.P."/>
            <person name="Moffat C.S."/>
        </authorList>
    </citation>
    <scope>NUCLEOTIDE SEQUENCE [LARGE SCALE GENOMIC DNA]</scope>
    <source>
        <strain evidence="1">M4</strain>
    </source>
</reference>
<dbReference type="EMBL" id="NQIK02000001">
    <property type="protein sequence ID" value="KAF7576011.1"/>
    <property type="molecule type" value="Genomic_DNA"/>
</dbReference>
<proteinExistence type="predicted"/>
<accession>A0A2W1EJJ4</accession>
<evidence type="ECO:0000313" key="1">
    <source>
        <dbReference type="EMBL" id="KAF7576011.1"/>
    </source>
</evidence>
<dbReference type="Proteomes" id="UP000245464">
    <property type="component" value="Chromosome 1"/>
</dbReference>
<dbReference type="RefSeq" id="XP_001930338.2">
    <property type="nucleotide sequence ID" value="XM_001930303.2"/>
</dbReference>
<evidence type="ECO:0000313" key="2">
    <source>
        <dbReference type="Proteomes" id="UP000245464"/>
    </source>
</evidence>
<dbReference type="KEGG" id="ptrr:6340434"/>
<sequence>MKICIRAVEYKPAQVVEQGEERIRPRKGTFYGVQENPNGFSLQELELFGMFNMSAKGSEIRTQRKLNRPQNRD</sequence>
<dbReference type="AlphaFoldDB" id="A0A2W1EJJ4"/>
<dbReference type="GeneID" id="6340434"/>
<gene>
    <name evidence="1" type="ORF">PtrM4_002510</name>
</gene>
<comment type="caution">
    <text evidence="1">The sequence shown here is derived from an EMBL/GenBank/DDBJ whole genome shotgun (WGS) entry which is preliminary data.</text>
</comment>
<name>A0A2W1EJJ4_9PLEO</name>